<organism evidence="2 3">
    <name type="scientific">Sphingomicrobium sediminis</name>
    <dbReference type="NCBI Taxonomy" id="2950949"/>
    <lineage>
        <taxon>Bacteria</taxon>
        <taxon>Pseudomonadati</taxon>
        <taxon>Pseudomonadota</taxon>
        <taxon>Alphaproteobacteria</taxon>
        <taxon>Sphingomonadales</taxon>
        <taxon>Sphingomonadaceae</taxon>
        <taxon>Sphingomicrobium</taxon>
    </lineage>
</organism>
<proteinExistence type="predicted"/>
<keyword evidence="3" id="KW-1185">Reference proteome</keyword>
<dbReference type="EMBL" id="JAMSHT010000001">
    <property type="protein sequence ID" value="MCM8557976.1"/>
    <property type="molecule type" value="Genomic_DNA"/>
</dbReference>
<dbReference type="InterPro" id="IPR036986">
    <property type="entry name" value="S4_RNA-bd_sf"/>
</dbReference>
<name>A0A9X2EI83_9SPHN</name>
<dbReference type="Gene3D" id="3.10.290.10">
    <property type="entry name" value="RNA-binding S4 domain"/>
    <property type="match status" value="1"/>
</dbReference>
<evidence type="ECO:0000256" key="1">
    <source>
        <dbReference type="PROSITE-ProRule" id="PRU00182"/>
    </source>
</evidence>
<evidence type="ECO:0000313" key="3">
    <source>
        <dbReference type="Proteomes" id="UP001155128"/>
    </source>
</evidence>
<gene>
    <name evidence="2" type="ORF">NDO55_09100</name>
</gene>
<dbReference type="AlphaFoldDB" id="A0A9X2EI83"/>
<dbReference type="CDD" id="cd00165">
    <property type="entry name" value="S4"/>
    <property type="match status" value="1"/>
</dbReference>
<accession>A0A9X2EI83</accession>
<dbReference type="SUPFAM" id="SSF55174">
    <property type="entry name" value="Alpha-L RNA-binding motif"/>
    <property type="match status" value="1"/>
</dbReference>
<dbReference type="GO" id="GO:0003723">
    <property type="term" value="F:RNA binding"/>
    <property type="evidence" value="ECO:0007669"/>
    <property type="project" value="UniProtKB-KW"/>
</dbReference>
<protein>
    <submittedName>
        <fullName evidence="2">RNA-binding S4 domain-containing protein</fullName>
    </submittedName>
</protein>
<dbReference type="PROSITE" id="PS50889">
    <property type="entry name" value="S4"/>
    <property type="match status" value="1"/>
</dbReference>
<dbReference type="Proteomes" id="UP001155128">
    <property type="component" value="Unassembled WGS sequence"/>
</dbReference>
<keyword evidence="1" id="KW-0694">RNA-binding</keyword>
<reference evidence="2" key="1">
    <citation type="submission" date="2022-06" db="EMBL/GenBank/DDBJ databases">
        <title>Sphingomicrobium sedimins sp. nov., a marine bacterium isolated from tidal flat.</title>
        <authorList>
            <person name="Kim C.-H."/>
            <person name="Yoo Y."/>
            <person name="Kim J.-J."/>
        </authorList>
    </citation>
    <scope>NUCLEOTIDE SEQUENCE</scope>
    <source>
        <strain evidence="2">GRR-S6-50</strain>
    </source>
</reference>
<comment type="caution">
    <text evidence="2">The sequence shown here is derived from an EMBL/GenBank/DDBJ whole genome shotgun (WGS) entry which is preliminary data.</text>
</comment>
<sequence length="82" mass="9183">MKTRGRAQKLIEEGRIRLDRQRVLKHACPVSAGQVLTLPLGGDVQVLEILELPTRRGPAEEARACYRRLDENANHSHQSASD</sequence>
<evidence type="ECO:0000313" key="2">
    <source>
        <dbReference type="EMBL" id="MCM8557976.1"/>
    </source>
</evidence>